<sequence>MDFKQVVLYFVTVAPIVFVVSAGVTYMYSYFLQGAGVVDWGRALQWALILGIFLTFMNYREGKKEQGKEGKKKG</sequence>
<dbReference type="EMBL" id="QZAA01000170">
    <property type="protein sequence ID" value="RQD75105.1"/>
    <property type="molecule type" value="Genomic_DNA"/>
</dbReference>
<organism evidence="2 3">
    <name type="scientific">Candidatus Syntrophonatronum acetioxidans</name>
    <dbReference type="NCBI Taxonomy" id="1795816"/>
    <lineage>
        <taxon>Bacteria</taxon>
        <taxon>Bacillati</taxon>
        <taxon>Bacillota</taxon>
        <taxon>Clostridia</taxon>
        <taxon>Eubacteriales</taxon>
        <taxon>Syntrophomonadaceae</taxon>
        <taxon>Candidatus Syntrophonatronum</taxon>
    </lineage>
</organism>
<evidence type="ECO:0000313" key="3">
    <source>
        <dbReference type="Proteomes" id="UP000285138"/>
    </source>
</evidence>
<evidence type="ECO:0000256" key="1">
    <source>
        <dbReference type="SAM" id="Phobius"/>
    </source>
</evidence>
<keyword evidence="1" id="KW-1133">Transmembrane helix</keyword>
<proteinExistence type="predicted"/>
<reference evidence="2 3" key="1">
    <citation type="submission" date="2018-08" db="EMBL/GenBank/DDBJ databases">
        <title>The metabolism and importance of syntrophic acetate oxidation coupled to methane or sulfide production in haloalkaline environments.</title>
        <authorList>
            <person name="Timmers P.H.A."/>
            <person name="Vavourakis C.D."/>
            <person name="Sorokin D.Y."/>
            <person name="Sinninghe Damste J.S."/>
            <person name="Muyzer G."/>
            <person name="Stams A.J.M."/>
            <person name="Plugge C.M."/>
        </authorList>
    </citation>
    <scope>NUCLEOTIDE SEQUENCE [LARGE SCALE GENOMIC DNA]</scope>
    <source>
        <strain evidence="2">MSAO_Bac1</strain>
    </source>
</reference>
<keyword evidence="1" id="KW-0812">Transmembrane</keyword>
<gene>
    <name evidence="2" type="ORF">D5R97_06800</name>
</gene>
<feature type="transmembrane region" description="Helical" evidence="1">
    <location>
        <begin position="7"/>
        <end position="31"/>
    </location>
</feature>
<comment type="caution">
    <text evidence="2">The sequence shown here is derived from an EMBL/GenBank/DDBJ whole genome shotgun (WGS) entry which is preliminary data.</text>
</comment>
<keyword evidence="1" id="KW-0472">Membrane</keyword>
<accession>A0A424YDP1</accession>
<dbReference type="AlphaFoldDB" id="A0A424YDP1"/>
<evidence type="ECO:0000313" key="2">
    <source>
        <dbReference type="EMBL" id="RQD75105.1"/>
    </source>
</evidence>
<dbReference type="Proteomes" id="UP000285138">
    <property type="component" value="Unassembled WGS sequence"/>
</dbReference>
<protein>
    <submittedName>
        <fullName evidence="2">Uncharacterized protein</fullName>
    </submittedName>
</protein>
<feature type="transmembrane region" description="Helical" evidence="1">
    <location>
        <begin position="43"/>
        <end position="59"/>
    </location>
</feature>
<name>A0A424YDP1_9FIRM</name>